<dbReference type="EMBL" id="DXGD01000367">
    <property type="protein sequence ID" value="HIX00458.1"/>
    <property type="molecule type" value="Genomic_DNA"/>
</dbReference>
<keyword evidence="2 4" id="KW-0238">DNA-binding</keyword>
<dbReference type="InterPro" id="IPR011010">
    <property type="entry name" value="DNA_brk_join_enz"/>
</dbReference>
<evidence type="ECO:0000313" key="8">
    <source>
        <dbReference type="Proteomes" id="UP000824151"/>
    </source>
</evidence>
<dbReference type="PANTHER" id="PTHR30349:SF64">
    <property type="entry name" value="PROPHAGE INTEGRASE INTD-RELATED"/>
    <property type="match status" value="1"/>
</dbReference>
<evidence type="ECO:0000313" key="7">
    <source>
        <dbReference type="EMBL" id="HIX00458.1"/>
    </source>
</evidence>
<proteinExistence type="inferred from homology"/>
<dbReference type="Pfam" id="PF00589">
    <property type="entry name" value="Phage_integrase"/>
    <property type="match status" value="1"/>
</dbReference>
<name>A0A9D2A7V3_9MICC</name>
<dbReference type="GO" id="GO:0003677">
    <property type="term" value="F:DNA binding"/>
    <property type="evidence" value="ECO:0007669"/>
    <property type="project" value="UniProtKB-UniRule"/>
</dbReference>
<dbReference type="GO" id="GO:0015074">
    <property type="term" value="P:DNA integration"/>
    <property type="evidence" value="ECO:0007669"/>
    <property type="project" value="InterPro"/>
</dbReference>
<comment type="caution">
    <text evidence="7">The sequence shown here is derived from an EMBL/GenBank/DDBJ whole genome shotgun (WGS) entry which is preliminary data.</text>
</comment>
<dbReference type="InterPro" id="IPR010998">
    <property type="entry name" value="Integrase_recombinase_N"/>
</dbReference>
<accession>A0A9D2A7V3</accession>
<feature type="domain" description="Tyr recombinase" evidence="5">
    <location>
        <begin position="112"/>
        <end position="241"/>
    </location>
</feature>
<dbReference type="Proteomes" id="UP000824151">
    <property type="component" value="Unassembled WGS sequence"/>
</dbReference>
<sequence>MANVSNSLCPEHQQVLTDFETALLSYRAEATTTLRVYYASRLMRWAEDNDRMVWDLDRKDLMTWLSKGVGPSASTTRTAKSTLSVFYQWAEISHHIAVNPTLRMPAMRAPRGVPNPCPEADVIRALNRCTRRKDVLMLMLGEYQGLRAGEIARLHTDDIQGEQIRVHGKGNKIRVIPLHPLVRELATYFPAGYFFPSTENPLGHVLPASIGRRVRWLLGDRAKLNAHSLRHKFGVEALELT</sequence>
<reference evidence="7" key="2">
    <citation type="submission" date="2021-04" db="EMBL/GenBank/DDBJ databases">
        <authorList>
            <person name="Gilroy R."/>
        </authorList>
    </citation>
    <scope>NUCLEOTIDE SEQUENCE</scope>
    <source>
        <strain evidence="7">ChiHejej3B27-3195</strain>
    </source>
</reference>
<evidence type="ECO:0000259" key="6">
    <source>
        <dbReference type="PROSITE" id="PS51900"/>
    </source>
</evidence>
<organism evidence="7 8">
    <name type="scientific">Candidatus Nesterenkonia stercoripullorum</name>
    <dbReference type="NCBI Taxonomy" id="2838701"/>
    <lineage>
        <taxon>Bacteria</taxon>
        <taxon>Bacillati</taxon>
        <taxon>Actinomycetota</taxon>
        <taxon>Actinomycetes</taxon>
        <taxon>Micrococcales</taxon>
        <taxon>Micrococcaceae</taxon>
        <taxon>Nesterenkonia</taxon>
    </lineage>
</organism>
<dbReference type="PROSITE" id="PS51898">
    <property type="entry name" value="TYR_RECOMBINASE"/>
    <property type="match status" value="1"/>
</dbReference>
<evidence type="ECO:0000256" key="3">
    <source>
        <dbReference type="ARBA" id="ARBA00023172"/>
    </source>
</evidence>
<dbReference type="InterPro" id="IPR044068">
    <property type="entry name" value="CB"/>
</dbReference>
<evidence type="ECO:0000256" key="4">
    <source>
        <dbReference type="PROSITE-ProRule" id="PRU01248"/>
    </source>
</evidence>
<dbReference type="PANTHER" id="PTHR30349">
    <property type="entry name" value="PHAGE INTEGRASE-RELATED"/>
    <property type="match status" value="1"/>
</dbReference>
<dbReference type="InterPro" id="IPR050090">
    <property type="entry name" value="Tyrosine_recombinase_XerCD"/>
</dbReference>
<dbReference type="GO" id="GO:0006310">
    <property type="term" value="P:DNA recombination"/>
    <property type="evidence" value="ECO:0007669"/>
    <property type="project" value="UniProtKB-KW"/>
</dbReference>
<feature type="domain" description="Core-binding (CB)" evidence="6">
    <location>
        <begin position="10"/>
        <end position="91"/>
    </location>
</feature>
<dbReference type="PROSITE" id="PS51900">
    <property type="entry name" value="CB"/>
    <property type="match status" value="1"/>
</dbReference>
<comment type="similarity">
    <text evidence="1">Belongs to the 'phage' integrase family.</text>
</comment>
<dbReference type="Gene3D" id="1.10.150.130">
    <property type="match status" value="1"/>
</dbReference>
<dbReference type="AlphaFoldDB" id="A0A9D2A7V3"/>
<evidence type="ECO:0000256" key="2">
    <source>
        <dbReference type="ARBA" id="ARBA00023125"/>
    </source>
</evidence>
<dbReference type="Gene3D" id="1.10.443.10">
    <property type="entry name" value="Intergrase catalytic core"/>
    <property type="match status" value="1"/>
</dbReference>
<feature type="non-terminal residue" evidence="7">
    <location>
        <position position="241"/>
    </location>
</feature>
<reference evidence="7" key="1">
    <citation type="journal article" date="2021" name="PeerJ">
        <title>Extensive microbial diversity within the chicken gut microbiome revealed by metagenomics and culture.</title>
        <authorList>
            <person name="Gilroy R."/>
            <person name="Ravi A."/>
            <person name="Getino M."/>
            <person name="Pursley I."/>
            <person name="Horton D.L."/>
            <person name="Alikhan N.F."/>
            <person name="Baker D."/>
            <person name="Gharbi K."/>
            <person name="Hall N."/>
            <person name="Watson M."/>
            <person name="Adriaenssens E.M."/>
            <person name="Foster-Nyarko E."/>
            <person name="Jarju S."/>
            <person name="Secka A."/>
            <person name="Antonio M."/>
            <person name="Oren A."/>
            <person name="Chaudhuri R.R."/>
            <person name="La Ragione R."/>
            <person name="Hildebrand F."/>
            <person name="Pallen M.J."/>
        </authorList>
    </citation>
    <scope>NUCLEOTIDE SEQUENCE</scope>
    <source>
        <strain evidence="7">ChiHejej3B27-3195</strain>
    </source>
</reference>
<evidence type="ECO:0000256" key="1">
    <source>
        <dbReference type="ARBA" id="ARBA00008857"/>
    </source>
</evidence>
<dbReference type="InterPro" id="IPR002104">
    <property type="entry name" value="Integrase_catalytic"/>
</dbReference>
<protein>
    <submittedName>
        <fullName evidence="7">Uncharacterized protein</fullName>
    </submittedName>
</protein>
<dbReference type="InterPro" id="IPR013762">
    <property type="entry name" value="Integrase-like_cat_sf"/>
</dbReference>
<gene>
    <name evidence="7" type="ORF">H9871_09985</name>
</gene>
<keyword evidence="3" id="KW-0233">DNA recombination</keyword>
<dbReference type="SUPFAM" id="SSF56349">
    <property type="entry name" value="DNA breaking-rejoining enzymes"/>
    <property type="match status" value="1"/>
</dbReference>
<evidence type="ECO:0000259" key="5">
    <source>
        <dbReference type="PROSITE" id="PS51898"/>
    </source>
</evidence>